<organism evidence="2 3">
    <name type="scientific">Marinovum algicola</name>
    <dbReference type="NCBI Taxonomy" id="42444"/>
    <lineage>
        <taxon>Bacteria</taxon>
        <taxon>Pseudomonadati</taxon>
        <taxon>Pseudomonadota</taxon>
        <taxon>Alphaproteobacteria</taxon>
        <taxon>Rhodobacterales</taxon>
        <taxon>Roseobacteraceae</taxon>
        <taxon>Marinovum</taxon>
    </lineage>
</organism>
<dbReference type="Pfam" id="PF00485">
    <property type="entry name" value="PRK"/>
    <property type="match status" value="1"/>
</dbReference>
<dbReference type="GeneID" id="80820559"/>
<proteinExistence type="predicted"/>
<evidence type="ECO:0000259" key="1">
    <source>
        <dbReference type="Pfam" id="PF00485"/>
    </source>
</evidence>
<dbReference type="Gene3D" id="3.40.50.300">
    <property type="entry name" value="P-loop containing nucleotide triphosphate hydrolases"/>
    <property type="match status" value="1"/>
</dbReference>
<dbReference type="InterPro" id="IPR006083">
    <property type="entry name" value="PRK/URK"/>
</dbReference>
<dbReference type="SUPFAM" id="SSF52540">
    <property type="entry name" value="P-loop containing nucleoside triphosphate hydrolases"/>
    <property type="match status" value="1"/>
</dbReference>
<protein>
    <submittedName>
        <fullName evidence="2">Fructokinase</fullName>
    </submittedName>
</protein>
<dbReference type="AlphaFoldDB" id="A0A975WE84"/>
<dbReference type="InterPro" id="IPR027417">
    <property type="entry name" value="P-loop_NTPase"/>
</dbReference>
<gene>
    <name evidence="2" type="ORF">SAMN04487940_1233</name>
</gene>
<dbReference type="EMBL" id="FNYY01000023">
    <property type="protein sequence ID" value="SEK06457.1"/>
    <property type="molecule type" value="Genomic_DNA"/>
</dbReference>
<dbReference type="PANTHER" id="PTHR10285">
    <property type="entry name" value="URIDINE KINASE"/>
    <property type="match status" value="1"/>
</dbReference>
<sequence length="218" mass="23635">MSSPDAFAPGNVVDLARRIAGLPRTGNRWLVAVAGAPAGGKSLLAGMITAAVKAAGRPARAIPMDGFHLDNGLLETRGLVARKGAPETFDAQGFIHMMHRLKQGGEVVYPLFDRSRDLAVAGTASIEAECDVAIVEGNYLLFGEDPWQSLKPLWDLSVWLDTPEEVLRGRLLQRWLDHGHTPDEALARAERNDLPNARRILAGRLEADVTFAADDIRV</sequence>
<dbReference type="GO" id="GO:0016301">
    <property type="term" value="F:kinase activity"/>
    <property type="evidence" value="ECO:0007669"/>
    <property type="project" value="InterPro"/>
</dbReference>
<dbReference type="RefSeq" id="WP_074839217.1">
    <property type="nucleotide sequence ID" value="NZ_FNYY01000023.1"/>
</dbReference>
<evidence type="ECO:0000313" key="2">
    <source>
        <dbReference type="EMBL" id="SEK06457.1"/>
    </source>
</evidence>
<comment type="caution">
    <text evidence="2">The sequence shown here is derived from an EMBL/GenBank/DDBJ whole genome shotgun (WGS) entry which is preliminary data.</text>
</comment>
<dbReference type="GO" id="GO:0005524">
    <property type="term" value="F:ATP binding"/>
    <property type="evidence" value="ECO:0007669"/>
    <property type="project" value="InterPro"/>
</dbReference>
<reference evidence="2 3" key="1">
    <citation type="submission" date="2016-10" db="EMBL/GenBank/DDBJ databases">
        <authorList>
            <person name="Varghese N."/>
            <person name="Submissions S."/>
        </authorList>
    </citation>
    <scope>NUCLEOTIDE SEQUENCE [LARGE SCALE GENOMIC DNA]</scope>
    <source>
        <strain evidence="2 3">FF3</strain>
    </source>
</reference>
<keyword evidence="3" id="KW-1185">Reference proteome</keyword>
<accession>A0A975WE84</accession>
<dbReference type="Proteomes" id="UP000182932">
    <property type="component" value="Unassembled WGS sequence"/>
</dbReference>
<feature type="domain" description="Phosphoribulokinase/uridine kinase" evidence="1">
    <location>
        <begin position="31"/>
        <end position="188"/>
    </location>
</feature>
<evidence type="ECO:0000313" key="3">
    <source>
        <dbReference type="Proteomes" id="UP000182932"/>
    </source>
</evidence>
<name>A0A975WE84_9RHOB</name>